<dbReference type="PANTHER" id="PTHR28038:SF1">
    <property type="entry name" value="ADL329WP"/>
    <property type="match status" value="1"/>
</dbReference>
<organism evidence="1 2">
    <name type="scientific">Lachnellula cervina</name>
    <dbReference type="NCBI Taxonomy" id="1316786"/>
    <lineage>
        <taxon>Eukaryota</taxon>
        <taxon>Fungi</taxon>
        <taxon>Dikarya</taxon>
        <taxon>Ascomycota</taxon>
        <taxon>Pezizomycotina</taxon>
        <taxon>Leotiomycetes</taxon>
        <taxon>Helotiales</taxon>
        <taxon>Lachnaceae</taxon>
        <taxon>Lachnellula</taxon>
    </lineage>
</organism>
<evidence type="ECO:0000313" key="2">
    <source>
        <dbReference type="Proteomes" id="UP000481288"/>
    </source>
</evidence>
<name>A0A7D8YQ71_9HELO</name>
<dbReference type="EMBL" id="QGMG01000398">
    <property type="protein sequence ID" value="TVY53910.1"/>
    <property type="molecule type" value="Genomic_DNA"/>
</dbReference>
<reference evidence="1 2" key="1">
    <citation type="submission" date="2018-05" db="EMBL/GenBank/DDBJ databases">
        <title>Whole genome sequencing for identification of molecular markers to develop diagnostic detection tools for the regulated plant pathogen Lachnellula willkommii.</title>
        <authorList>
            <person name="Giroux E."/>
            <person name="Bilodeau G."/>
        </authorList>
    </citation>
    <scope>NUCLEOTIDE SEQUENCE [LARGE SCALE GENOMIC DNA]</scope>
    <source>
        <strain evidence="1 2">CBS 625.97</strain>
    </source>
</reference>
<evidence type="ECO:0000313" key="1">
    <source>
        <dbReference type="EMBL" id="TVY53910.1"/>
    </source>
</evidence>
<protein>
    <submittedName>
        <fullName evidence="1">Uncharacterized protein</fullName>
    </submittedName>
</protein>
<dbReference type="PANTHER" id="PTHR28038">
    <property type="entry name" value="ADL329WP"/>
    <property type="match status" value="1"/>
</dbReference>
<keyword evidence="2" id="KW-1185">Reference proteome</keyword>
<proteinExistence type="predicted"/>
<sequence length="134" mass="14212">MSTKKDMKRADLIIPYQIPTAKEGGDISATLGSTLPMAAMFTRNKFIGWASVVFAVQNWLGESADTKKTSSQPAIFSVGMSCNDGARCCKVYLRFLLRRANPNQTYLPLFLPPAAASGQATGTEAPAAAPPAGV</sequence>
<accession>A0A7D8YQ71</accession>
<comment type="caution">
    <text evidence="1">The sequence shown here is derived from an EMBL/GenBank/DDBJ whole genome shotgun (WGS) entry which is preliminary data.</text>
</comment>
<gene>
    <name evidence="1" type="ORF">LCER1_G002976</name>
</gene>
<dbReference type="OrthoDB" id="284718at2759"/>
<dbReference type="AlphaFoldDB" id="A0A7D8YQ71"/>
<dbReference type="Proteomes" id="UP000481288">
    <property type="component" value="Unassembled WGS sequence"/>
</dbReference>